<name>A0A4R0Z2K5_9GAMM</name>
<comment type="subcellular location">
    <subcellularLocation>
        <location evidence="1">Cytoplasm</location>
    </subcellularLocation>
</comment>
<evidence type="ECO:0000313" key="3">
    <source>
        <dbReference type="Proteomes" id="UP000291822"/>
    </source>
</evidence>
<keyword evidence="1" id="KW-0804">Transcription</keyword>
<sequence length="172" mass="18892">MLIQTLTPSARTPLRSLAKRLADAGCNLADARVTSIGTDTSLTLLATGTWDAVAKLESALAKLGREEDLHLVHYRTDGRAPTTRHLPYLIEVISADRPGILTKIIDFFDRHDIAIDQMSSMRYQALQTGAPMFQAQITVGIPADTHIAALRDDFLEFCDGLNLDAIMDPVKF</sequence>
<reference evidence="2 3" key="1">
    <citation type="submission" date="2019-02" db="EMBL/GenBank/DDBJ databases">
        <title>Dyella amyloliquefaciens sp. nov., isolated from forest soil.</title>
        <authorList>
            <person name="Gao Z.-H."/>
            <person name="Qiu L.-H."/>
        </authorList>
    </citation>
    <scope>NUCLEOTIDE SEQUENCE [LARGE SCALE GENOMIC DNA]</scope>
    <source>
        <strain evidence="2 3">KACC 12747</strain>
    </source>
</reference>
<evidence type="ECO:0000313" key="2">
    <source>
        <dbReference type="EMBL" id="TCI13884.1"/>
    </source>
</evidence>
<keyword evidence="1" id="KW-0963">Cytoplasm</keyword>
<dbReference type="PANTHER" id="PTHR34875">
    <property type="entry name" value="UPF0237 PROTEIN MJ1558"/>
    <property type="match status" value="1"/>
</dbReference>
<dbReference type="AlphaFoldDB" id="A0A4R0Z2K5"/>
<organism evidence="2 3">
    <name type="scientific">Dyella soli</name>
    <dbReference type="NCBI Taxonomy" id="522319"/>
    <lineage>
        <taxon>Bacteria</taxon>
        <taxon>Pseudomonadati</taxon>
        <taxon>Pseudomonadota</taxon>
        <taxon>Gammaproteobacteria</taxon>
        <taxon>Lysobacterales</taxon>
        <taxon>Rhodanobacteraceae</taxon>
        <taxon>Dyella</taxon>
    </lineage>
</organism>
<proteinExistence type="predicted"/>
<dbReference type="EMBL" id="SJTG01000001">
    <property type="protein sequence ID" value="TCI13884.1"/>
    <property type="molecule type" value="Genomic_DNA"/>
</dbReference>
<gene>
    <name evidence="2" type="ORF">EZM97_09075</name>
</gene>
<dbReference type="PANTHER" id="PTHR34875:SF5">
    <property type="entry name" value="GLYCINE CLEAVAGE SYSTEM TRANSCRIPTIONAL REPRESSOR"/>
    <property type="match status" value="1"/>
</dbReference>
<dbReference type="GO" id="GO:0005737">
    <property type="term" value="C:cytoplasm"/>
    <property type="evidence" value="ECO:0007669"/>
    <property type="project" value="UniProtKB-SubCell"/>
</dbReference>
<dbReference type="PIRSF" id="PIRSF028103">
    <property type="entry name" value="GcvR"/>
    <property type="match status" value="1"/>
</dbReference>
<dbReference type="InterPro" id="IPR045865">
    <property type="entry name" value="ACT-like_dom_sf"/>
</dbReference>
<dbReference type="Proteomes" id="UP000291822">
    <property type="component" value="Unassembled WGS sequence"/>
</dbReference>
<keyword evidence="1" id="KW-0678">Repressor</keyword>
<dbReference type="Gene3D" id="3.30.70.260">
    <property type="match status" value="2"/>
</dbReference>
<dbReference type="Pfam" id="PF13740">
    <property type="entry name" value="ACT_6"/>
    <property type="match status" value="1"/>
</dbReference>
<dbReference type="InterPro" id="IPR016867">
    <property type="entry name" value="GcvR"/>
</dbReference>
<evidence type="ECO:0000256" key="1">
    <source>
        <dbReference type="PIRNR" id="PIRNR028103"/>
    </source>
</evidence>
<dbReference type="CDD" id="cd04869">
    <property type="entry name" value="ACT_GcvR_2"/>
    <property type="match status" value="1"/>
</dbReference>
<comment type="caution">
    <text evidence="2">The sequence shown here is derived from an EMBL/GenBank/DDBJ whole genome shotgun (WGS) entry which is preliminary data.</text>
</comment>
<keyword evidence="3" id="KW-1185">Reference proteome</keyword>
<protein>
    <recommendedName>
        <fullName evidence="1">Glycine cleavage system transcriptional repressor</fullName>
    </recommendedName>
</protein>
<dbReference type="InterPro" id="IPR050990">
    <property type="entry name" value="UPF0237/GcvR_regulator"/>
</dbReference>
<dbReference type="SUPFAM" id="SSF55021">
    <property type="entry name" value="ACT-like"/>
    <property type="match status" value="2"/>
</dbReference>
<dbReference type="GO" id="GO:0006355">
    <property type="term" value="P:regulation of DNA-templated transcription"/>
    <property type="evidence" value="ECO:0007669"/>
    <property type="project" value="UniProtKB-UniRule"/>
</dbReference>
<accession>A0A4R0Z2K5</accession>